<dbReference type="InterPro" id="IPR055357">
    <property type="entry name" value="LRR_At1g61320_AtMIF1"/>
</dbReference>
<feature type="domain" description="F-box" evidence="1">
    <location>
        <begin position="13"/>
        <end position="61"/>
    </location>
</feature>
<dbReference type="Gramene" id="EOY17262">
    <property type="protein sequence ID" value="EOY17262"/>
    <property type="gene ID" value="TCM_036408"/>
</dbReference>
<dbReference type="EMBL" id="CM001886">
    <property type="protein sequence ID" value="EOY17262.1"/>
    <property type="molecule type" value="Genomic_DNA"/>
</dbReference>
<dbReference type="AlphaFoldDB" id="A0A061FKS3"/>
<dbReference type="PROSITE" id="PS50181">
    <property type="entry name" value="FBOX"/>
    <property type="match status" value="1"/>
</dbReference>
<dbReference type="SUPFAM" id="SSF52058">
    <property type="entry name" value="L domain-like"/>
    <property type="match status" value="1"/>
</dbReference>
<dbReference type="Pfam" id="PF00646">
    <property type="entry name" value="F-box"/>
    <property type="match status" value="1"/>
</dbReference>
<dbReference type="OMA" id="GPKINIS"/>
<dbReference type="Proteomes" id="UP000026915">
    <property type="component" value="Chromosome 8"/>
</dbReference>
<dbReference type="eggNOG" id="ENOG502RYMX">
    <property type="taxonomic scope" value="Eukaryota"/>
</dbReference>
<proteinExistence type="predicted"/>
<dbReference type="InterPro" id="IPR036047">
    <property type="entry name" value="F-box-like_dom_sf"/>
</dbReference>
<dbReference type="InterPro" id="IPR032675">
    <property type="entry name" value="LRR_dom_sf"/>
</dbReference>
<evidence type="ECO:0000313" key="3">
    <source>
        <dbReference type="Proteomes" id="UP000026915"/>
    </source>
</evidence>
<sequence length="544" mass="61531">MQTVNPKRSNTMKDRISELPDEILVHILSFLSLRNAARSGILSRRWRHLWKSVPSLNFDFVNKLGPGRDSKGLNKYQFVDWVNAVLDLYQGKSLDEFRIHCTLGVDLASSIDSWIHFAIDKKVKRMDLDFLTRLDFFPVSLKYTFPSCNPVETVTSVEYVSLSSCILTLPGIGKFRSLKHLFLDRVELVDEVLQHLLSNCSSLEYLNLQRAAKLVSVKVDASSSKLKCLMIYYCLSLKCVDIYASNLITFTYVGHKVDLKSAPSLTEVSFCVGNHSCEDRLTYAGVQFAGSLHQLEKLVLQVSPHEVSRGIGVLPTLCNLKVLVLWVSSKEDSVTAFIQLLDLSPLLRRLELHLMYLRSQPGPSRTEITSESVHRQLEEVEVGGFFGFEDEIQLLEHVVKNAVALKKIVIDPCRKDLSASGKSVEAGNSFPFNGRLQTARKHAQHFCERIPPSINVEKVEAIFGIWSLSLHSVISKGILFWDANDVKMAQLNAKAMRTFFCALGVSENNRELEKWDKLEWTHEGTNQVKESKDECPLLTMSCFK</sequence>
<dbReference type="InParanoid" id="A0A061FKS3"/>
<evidence type="ECO:0000313" key="2">
    <source>
        <dbReference type="EMBL" id="EOY17262.1"/>
    </source>
</evidence>
<dbReference type="Gene3D" id="1.20.1280.50">
    <property type="match status" value="1"/>
</dbReference>
<dbReference type="SUPFAM" id="SSF81383">
    <property type="entry name" value="F-box domain"/>
    <property type="match status" value="1"/>
</dbReference>
<keyword evidence="2" id="KW-0436">Ligase</keyword>
<keyword evidence="3" id="KW-1185">Reference proteome</keyword>
<reference evidence="2 3" key="1">
    <citation type="journal article" date="2013" name="Genome Biol.">
        <title>The genome sequence of the most widely cultivated cacao type and its use to identify candidate genes regulating pod color.</title>
        <authorList>
            <person name="Motamayor J.C."/>
            <person name="Mockaitis K."/>
            <person name="Schmutz J."/>
            <person name="Haiminen N."/>
            <person name="Iii D.L."/>
            <person name="Cornejo O."/>
            <person name="Findley S.D."/>
            <person name="Zheng P."/>
            <person name="Utro F."/>
            <person name="Royaert S."/>
            <person name="Saski C."/>
            <person name="Jenkins J."/>
            <person name="Podicheti R."/>
            <person name="Zhao M."/>
            <person name="Scheffler B.E."/>
            <person name="Stack J.C."/>
            <person name="Feltus F.A."/>
            <person name="Mustiga G.M."/>
            <person name="Amores F."/>
            <person name="Phillips W."/>
            <person name="Marelli J.P."/>
            <person name="May G.D."/>
            <person name="Shapiro H."/>
            <person name="Ma J."/>
            <person name="Bustamante C.D."/>
            <person name="Schnell R.J."/>
            <person name="Main D."/>
            <person name="Gilbert D."/>
            <person name="Parida L."/>
            <person name="Kuhn D.N."/>
        </authorList>
    </citation>
    <scope>NUCLEOTIDE SEQUENCE [LARGE SCALE GENOMIC DNA]</scope>
    <source>
        <strain evidence="3">cv. Matina 1-6</strain>
    </source>
</reference>
<dbReference type="InterPro" id="IPR053772">
    <property type="entry name" value="At1g61320/At1g61330-like"/>
</dbReference>
<organism evidence="2 3">
    <name type="scientific">Theobroma cacao</name>
    <name type="common">Cacao</name>
    <name type="synonym">Cocoa</name>
    <dbReference type="NCBI Taxonomy" id="3641"/>
    <lineage>
        <taxon>Eukaryota</taxon>
        <taxon>Viridiplantae</taxon>
        <taxon>Streptophyta</taxon>
        <taxon>Embryophyta</taxon>
        <taxon>Tracheophyta</taxon>
        <taxon>Spermatophyta</taxon>
        <taxon>Magnoliopsida</taxon>
        <taxon>eudicotyledons</taxon>
        <taxon>Gunneridae</taxon>
        <taxon>Pentapetalae</taxon>
        <taxon>rosids</taxon>
        <taxon>malvids</taxon>
        <taxon>Malvales</taxon>
        <taxon>Malvaceae</taxon>
        <taxon>Byttnerioideae</taxon>
        <taxon>Theobroma</taxon>
    </lineage>
</organism>
<dbReference type="Pfam" id="PF23622">
    <property type="entry name" value="LRR_At1g61320_AtMIF1"/>
    <property type="match status" value="1"/>
</dbReference>
<dbReference type="PANTHER" id="PTHR34145:SF68">
    <property type="entry name" value="FBD DOMAIN-CONTAINING PROTEIN"/>
    <property type="match status" value="1"/>
</dbReference>
<name>A0A061FKS3_THECC</name>
<dbReference type="CDD" id="cd22160">
    <property type="entry name" value="F-box_AtFBL13-like"/>
    <property type="match status" value="1"/>
</dbReference>
<protein>
    <submittedName>
        <fullName evidence="2">Ubiquitin-protein ligase-like protein isoform 1</fullName>
    </submittedName>
</protein>
<dbReference type="PANTHER" id="PTHR34145">
    <property type="entry name" value="OS02G0105600 PROTEIN"/>
    <property type="match status" value="1"/>
</dbReference>
<accession>A0A061FKS3</accession>
<dbReference type="GO" id="GO:0016874">
    <property type="term" value="F:ligase activity"/>
    <property type="evidence" value="ECO:0007669"/>
    <property type="project" value="UniProtKB-KW"/>
</dbReference>
<dbReference type="InterPro" id="IPR001810">
    <property type="entry name" value="F-box_dom"/>
</dbReference>
<dbReference type="Gene3D" id="3.80.10.10">
    <property type="entry name" value="Ribonuclease Inhibitor"/>
    <property type="match status" value="1"/>
</dbReference>
<gene>
    <name evidence="2" type="ORF">TCM_036408</name>
</gene>
<evidence type="ECO:0000259" key="1">
    <source>
        <dbReference type="PROSITE" id="PS50181"/>
    </source>
</evidence>
<dbReference type="STRING" id="3641.A0A061FKS3"/>
<dbReference type="SMART" id="SM00256">
    <property type="entry name" value="FBOX"/>
    <property type="match status" value="2"/>
</dbReference>
<dbReference type="InterPro" id="IPR053781">
    <property type="entry name" value="F-box_AtFBL13-like"/>
</dbReference>